<accession>A0A327MYY4</accession>
<organism evidence="2 3">
    <name type="scientific">Pseudomonas fluorescens</name>
    <dbReference type="NCBI Taxonomy" id="294"/>
    <lineage>
        <taxon>Bacteria</taxon>
        <taxon>Pseudomonadati</taxon>
        <taxon>Pseudomonadota</taxon>
        <taxon>Gammaproteobacteria</taxon>
        <taxon>Pseudomonadales</taxon>
        <taxon>Pseudomonadaceae</taxon>
        <taxon>Pseudomonas</taxon>
    </lineage>
</organism>
<sequence length="65" mass="6933">MNALPCRNEPAPGGVPTKNAGTTRAFRQPASSLTSIASRLAPTEEQSKADRRTPALLLTTQQAER</sequence>
<dbReference type="AlphaFoldDB" id="A0A327MYY4"/>
<gene>
    <name evidence="2" type="ORF">DOZ80_17585</name>
</gene>
<evidence type="ECO:0000313" key="3">
    <source>
        <dbReference type="Proteomes" id="UP000249493"/>
    </source>
</evidence>
<evidence type="ECO:0000256" key="1">
    <source>
        <dbReference type="SAM" id="MobiDB-lite"/>
    </source>
</evidence>
<proteinExistence type="predicted"/>
<evidence type="ECO:0000313" key="2">
    <source>
        <dbReference type="EMBL" id="RAI68210.1"/>
    </source>
</evidence>
<feature type="region of interest" description="Disordered" evidence="1">
    <location>
        <begin position="1"/>
        <end position="65"/>
    </location>
</feature>
<protein>
    <submittedName>
        <fullName evidence="2">Uncharacterized protein</fullName>
    </submittedName>
</protein>
<comment type="caution">
    <text evidence="2">The sequence shown here is derived from an EMBL/GenBank/DDBJ whole genome shotgun (WGS) entry which is preliminary data.</text>
</comment>
<reference evidence="2 3" key="1">
    <citation type="submission" date="2018-06" db="EMBL/GenBank/DDBJ databases">
        <authorList>
            <person name="Zhirakovskaya E."/>
        </authorList>
    </citation>
    <scope>NUCLEOTIDE SEQUENCE [LARGE SCALE GENOMIC DNA]</scope>
    <source>
        <strain evidence="2 3">LY3</strain>
    </source>
</reference>
<dbReference type="EMBL" id="QLIN01000007">
    <property type="protein sequence ID" value="RAI68210.1"/>
    <property type="molecule type" value="Genomic_DNA"/>
</dbReference>
<dbReference type="Proteomes" id="UP000249493">
    <property type="component" value="Unassembled WGS sequence"/>
</dbReference>
<name>A0A327MYY4_PSEFL</name>